<dbReference type="GO" id="GO:0016709">
    <property type="term" value="F:oxidoreductase activity, acting on paired donors, with incorporation or reduction of molecular oxygen, NAD(P)H as one donor, and incorporation of one atom of oxygen"/>
    <property type="evidence" value="ECO:0007669"/>
    <property type="project" value="UniProtKB-ARBA"/>
</dbReference>
<dbReference type="PRINTS" id="PR00420">
    <property type="entry name" value="RNGMNOXGNASE"/>
</dbReference>
<dbReference type="Pfam" id="PF01494">
    <property type="entry name" value="FAD_binding_3"/>
    <property type="match status" value="2"/>
</dbReference>
<evidence type="ECO:0000259" key="5">
    <source>
        <dbReference type="Pfam" id="PF01494"/>
    </source>
</evidence>
<evidence type="ECO:0000313" key="7">
    <source>
        <dbReference type="Proteomes" id="UP001195769"/>
    </source>
</evidence>
<protein>
    <submittedName>
        <fullName evidence="6">FAD binding domain-containing protein</fullName>
    </submittedName>
</protein>
<comment type="cofactor">
    <cofactor evidence="1">
        <name>FAD</name>
        <dbReference type="ChEBI" id="CHEBI:57692"/>
    </cofactor>
</comment>
<keyword evidence="2" id="KW-0285">Flavoprotein</keyword>
<proteinExistence type="predicted"/>
<evidence type="ECO:0000313" key="6">
    <source>
        <dbReference type="EMBL" id="KAG1904383.1"/>
    </source>
</evidence>
<evidence type="ECO:0000256" key="3">
    <source>
        <dbReference type="ARBA" id="ARBA00022827"/>
    </source>
</evidence>
<name>A0AAD4EG77_9AGAM</name>
<evidence type="ECO:0000256" key="1">
    <source>
        <dbReference type="ARBA" id="ARBA00001974"/>
    </source>
</evidence>
<sequence length="561" mass="61825">MNSTRPPVLVVGAGPAGLVAALTLLQNGIPVRIIDKDPNPRIGQRGPGIWPRSFELFNFLNVPEVNELAKPFPTIRSYKHGTMEFATESLTTQHVEPTPTIPFHVPKLIGQQLLDVILRRHLEKFSCSVEMGTELRSFEQSDEGVTAVLSKSGILETFNTKWMIGADGARGIVRKQLGLTFLGETRDDIRMVMGDIRLHGVGLDREYWHRFGTFKRGVSLRPTDEIGEDGWQFVIIDNDLDTTKVAQSEELIFEIIASAIPTEITFKKLVWVSEFSVSYLVAWMRFQCSFVYFRANIRMVNKFSEGRVFVAGDAAHVHSPTGGQGLNSSIQDAFNLGWKLALVEKGLADKSLLETYNAERLPVISEMLEMTTTILHQALKTDSMTAARTPILFMLGINYRFSDIVLDEFAIPGKPINAYGVLDEEHLEAGDRAPDAPNLVQVGAGESDVKTLFSLYRPWYHTVLVFAPSHADAAPILGALEAYDTSVVRSAVVLPSSASVTPVASPADFGFVDREGYACSAYTVEAGQTRVFVIRPDGVIGAIVHGTEGVKKYFSGIFLDV</sequence>
<dbReference type="PANTHER" id="PTHR43004:SF19">
    <property type="entry name" value="BINDING MONOOXYGENASE, PUTATIVE (JCVI)-RELATED"/>
    <property type="match status" value="1"/>
</dbReference>
<dbReference type="Gene3D" id="3.40.30.20">
    <property type="match status" value="1"/>
</dbReference>
<dbReference type="InterPro" id="IPR038220">
    <property type="entry name" value="PHOX_C_sf"/>
</dbReference>
<dbReference type="InterPro" id="IPR002938">
    <property type="entry name" value="FAD-bd"/>
</dbReference>
<keyword evidence="3" id="KW-0274">FAD</keyword>
<dbReference type="GeneID" id="64663361"/>
<dbReference type="Gene3D" id="3.50.50.60">
    <property type="entry name" value="FAD/NAD(P)-binding domain"/>
    <property type="match status" value="1"/>
</dbReference>
<dbReference type="InterPro" id="IPR050641">
    <property type="entry name" value="RIFMO-like"/>
</dbReference>
<reference evidence="6" key="1">
    <citation type="journal article" date="2020" name="New Phytol.">
        <title>Comparative genomics reveals dynamic genome evolution in host specialist ectomycorrhizal fungi.</title>
        <authorList>
            <person name="Lofgren L.A."/>
            <person name="Nguyen N.H."/>
            <person name="Vilgalys R."/>
            <person name="Ruytinx J."/>
            <person name="Liao H.L."/>
            <person name="Branco S."/>
            <person name="Kuo A."/>
            <person name="LaButti K."/>
            <person name="Lipzen A."/>
            <person name="Andreopoulos W."/>
            <person name="Pangilinan J."/>
            <person name="Riley R."/>
            <person name="Hundley H."/>
            <person name="Na H."/>
            <person name="Barry K."/>
            <person name="Grigoriev I.V."/>
            <person name="Stajich J.E."/>
            <person name="Kennedy P.G."/>
        </authorList>
    </citation>
    <scope>NUCLEOTIDE SEQUENCE</scope>
    <source>
        <strain evidence="6">FC203</strain>
    </source>
</reference>
<dbReference type="RefSeq" id="XP_041229958.1">
    <property type="nucleotide sequence ID" value="XM_041369063.1"/>
</dbReference>
<keyword evidence="7" id="KW-1185">Reference proteome</keyword>
<dbReference type="InterPro" id="IPR036188">
    <property type="entry name" value="FAD/NAD-bd_sf"/>
</dbReference>
<evidence type="ECO:0000256" key="2">
    <source>
        <dbReference type="ARBA" id="ARBA00022630"/>
    </source>
</evidence>
<dbReference type="GO" id="GO:0071949">
    <property type="term" value="F:FAD binding"/>
    <property type="evidence" value="ECO:0007669"/>
    <property type="project" value="InterPro"/>
</dbReference>
<keyword evidence="4" id="KW-0560">Oxidoreductase</keyword>
<dbReference type="Proteomes" id="UP001195769">
    <property type="component" value="Unassembled WGS sequence"/>
</dbReference>
<accession>A0AAD4EG77</accession>
<evidence type="ECO:0000256" key="4">
    <source>
        <dbReference type="ARBA" id="ARBA00023002"/>
    </source>
</evidence>
<dbReference type="AlphaFoldDB" id="A0AAD4EG77"/>
<organism evidence="6 7">
    <name type="scientific">Suillus fuscotomentosus</name>
    <dbReference type="NCBI Taxonomy" id="1912939"/>
    <lineage>
        <taxon>Eukaryota</taxon>
        <taxon>Fungi</taxon>
        <taxon>Dikarya</taxon>
        <taxon>Basidiomycota</taxon>
        <taxon>Agaricomycotina</taxon>
        <taxon>Agaricomycetes</taxon>
        <taxon>Agaricomycetidae</taxon>
        <taxon>Boletales</taxon>
        <taxon>Suillineae</taxon>
        <taxon>Suillaceae</taxon>
        <taxon>Suillus</taxon>
    </lineage>
</organism>
<dbReference type="EMBL" id="JABBWK010000010">
    <property type="protein sequence ID" value="KAG1904383.1"/>
    <property type="molecule type" value="Genomic_DNA"/>
</dbReference>
<dbReference type="PANTHER" id="PTHR43004">
    <property type="entry name" value="TRK SYSTEM POTASSIUM UPTAKE PROTEIN"/>
    <property type="match status" value="1"/>
</dbReference>
<feature type="domain" description="FAD-binding" evidence="5">
    <location>
        <begin position="293"/>
        <end position="369"/>
    </location>
</feature>
<dbReference type="SUPFAM" id="SSF51905">
    <property type="entry name" value="FAD/NAD(P)-binding domain"/>
    <property type="match status" value="1"/>
</dbReference>
<comment type="caution">
    <text evidence="6">The sequence shown here is derived from an EMBL/GenBank/DDBJ whole genome shotgun (WGS) entry which is preliminary data.</text>
</comment>
<gene>
    <name evidence="6" type="ORF">F5891DRAFT_1207334</name>
</gene>
<feature type="domain" description="FAD-binding" evidence="5">
    <location>
        <begin position="7"/>
        <end position="281"/>
    </location>
</feature>
<dbReference type="Gene3D" id="3.30.70.2450">
    <property type="match status" value="1"/>
</dbReference>